<comment type="caution">
    <text evidence="1">The sequence shown here is derived from an EMBL/GenBank/DDBJ whole genome shotgun (WGS) entry which is preliminary data.</text>
</comment>
<dbReference type="STRING" id="1086011.HJ01_01360"/>
<name>H7FQA0_FLAFP</name>
<dbReference type="EMBL" id="AHKF01000015">
    <property type="protein sequence ID" value="EIA09454.1"/>
    <property type="molecule type" value="Genomic_DNA"/>
</dbReference>
<keyword evidence="2" id="KW-1185">Reference proteome</keyword>
<protein>
    <submittedName>
        <fullName evidence="1">Uncharacterized protein</fullName>
    </submittedName>
</protein>
<sequence>MLKKCLQKKARKIAVARIPSQKAKVTMVVMESVGTLCAVLHP</sequence>
<organism evidence="1 2">
    <name type="scientific">Flavobacterium frigoris (strain PS1)</name>
    <dbReference type="NCBI Taxonomy" id="1086011"/>
    <lineage>
        <taxon>Bacteria</taxon>
        <taxon>Pseudomonadati</taxon>
        <taxon>Bacteroidota</taxon>
        <taxon>Flavobacteriia</taxon>
        <taxon>Flavobacteriales</taxon>
        <taxon>Flavobacteriaceae</taxon>
        <taxon>Flavobacterium</taxon>
    </lineage>
</organism>
<accession>H7FQA0</accession>
<gene>
    <name evidence="1" type="ORF">HJ01_01360</name>
</gene>
<reference evidence="1 2" key="1">
    <citation type="journal article" date="2014" name="Acta Crystallogr. D">
        <title>Structure-based characterization and antifreeze properties of a hyperactive ice-binding protein from the Antarctic bacterium Flavobacterium frigoris PS1.</title>
        <authorList>
            <person name="Do H."/>
            <person name="Kim S.J."/>
            <person name="Kim H.J."/>
            <person name="Lee J.H."/>
        </authorList>
    </citation>
    <scope>NUCLEOTIDE SEQUENCE [LARGE SCALE GENOMIC DNA]</scope>
    <source>
        <strain evidence="1 2">PS1</strain>
    </source>
</reference>
<dbReference type="Proteomes" id="UP000005566">
    <property type="component" value="Unassembled WGS sequence"/>
</dbReference>
<evidence type="ECO:0000313" key="2">
    <source>
        <dbReference type="Proteomes" id="UP000005566"/>
    </source>
</evidence>
<evidence type="ECO:0000313" key="1">
    <source>
        <dbReference type="EMBL" id="EIA09454.1"/>
    </source>
</evidence>
<dbReference type="AlphaFoldDB" id="H7FQA0"/>
<proteinExistence type="predicted"/>